<dbReference type="STRING" id="215243.A0A0D2DQ08"/>
<reference evidence="2 3" key="1">
    <citation type="submission" date="2015-01" db="EMBL/GenBank/DDBJ databases">
        <title>The Genome Sequence of Exophiala oligosperma CBS72588.</title>
        <authorList>
            <consortium name="The Broad Institute Genomics Platform"/>
            <person name="Cuomo C."/>
            <person name="de Hoog S."/>
            <person name="Gorbushina A."/>
            <person name="Stielow B."/>
            <person name="Teixiera M."/>
            <person name="Abouelleil A."/>
            <person name="Chapman S.B."/>
            <person name="Priest M."/>
            <person name="Young S.K."/>
            <person name="Wortman J."/>
            <person name="Nusbaum C."/>
            <person name="Birren B."/>
        </authorList>
    </citation>
    <scope>NUCLEOTIDE SEQUENCE [LARGE SCALE GENOMIC DNA]</scope>
    <source>
        <strain evidence="2 3">CBS 72588</strain>
    </source>
</reference>
<feature type="domain" description="FAD dependent oxidoreductase" evidence="1">
    <location>
        <begin position="41"/>
        <end position="443"/>
    </location>
</feature>
<dbReference type="PANTHER" id="PTHR13847">
    <property type="entry name" value="SARCOSINE DEHYDROGENASE-RELATED"/>
    <property type="match status" value="1"/>
</dbReference>
<dbReference type="SUPFAM" id="SSF51905">
    <property type="entry name" value="FAD/NAD(P)-binding domain"/>
    <property type="match status" value="1"/>
</dbReference>
<organism evidence="2 3">
    <name type="scientific">Exophiala oligosperma</name>
    <dbReference type="NCBI Taxonomy" id="215243"/>
    <lineage>
        <taxon>Eukaryota</taxon>
        <taxon>Fungi</taxon>
        <taxon>Dikarya</taxon>
        <taxon>Ascomycota</taxon>
        <taxon>Pezizomycotina</taxon>
        <taxon>Eurotiomycetes</taxon>
        <taxon>Chaetothyriomycetidae</taxon>
        <taxon>Chaetothyriales</taxon>
        <taxon>Herpotrichiellaceae</taxon>
        <taxon>Exophiala</taxon>
    </lineage>
</organism>
<evidence type="ECO:0000259" key="1">
    <source>
        <dbReference type="Pfam" id="PF01266"/>
    </source>
</evidence>
<dbReference type="Pfam" id="PF01266">
    <property type="entry name" value="DAO"/>
    <property type="match status" value="1"/>
</dbReference>
<dbReference type="Gene3D" id="3.30.9.10">
    <property type="entry name" value="D-Amino Acid Oxidase, subunit A, domain 2"/>
    <property type="match status" value="1"/>
</dbReference>
<dbReference type="Proteomes" id="UP000053342">
    <property type="component" value="Unassembled WGS sequence"/>
</dbReference>
<dbReference type="VEuPathDB" id="FungiDB:PV06_03349"/>
<dbReference type="Gene3D" id="3.50.50.60">
    <property type="entry name" value="FAD/NAD(P)-binding domain"/>
    <property type="match status" value="1"/>
</dbReference>
<name>A0A0D2DQ08_9EURO</name>
<dbReference type="InterPro" id="IPR036188">
    <property type="entry name" value="FAD/NAD-bd_sf"/>
</dbReference>
<dbReference type="RefSeq" id="XP_016265129.1">
    <property type="nucleotide sequence ID" value="XM_016404124.1"/>
</dbReference>
<keyword evidence="3" id="KW-1185">Reference proteome</keyword>
<sequence>MPFPHTRPMSSYWLSRHNLTTSPGDDFSGHRSTPELPREVDVAIIGSGFSGTAVAWYLVNDDDESSGGGPTTTTPPSVLMLEARQACSGATGRNGGHVKPDLYFNAPLYSEKHGRRVAEELTRFEMRQVFDLKRLIERENIDCDFELTRAIDVYTDERVAGPVVEGYKRMKSEGYEFPDDLHFVPGDGGKAEQVSGVKGALCAFSSTAASVWPFKMVMGLLKRVLAKGVNLQTDTTVESIEKDGDDRWILRTERGTVKAKKVVVTTNAYTPALLPEFQGKITPARGVACRIAVPESESGPDRAGGNTLARVPSTAPHLNNTYSIRFGPQEYDYLVARTDGSIVVGGAKQKVLLDDSYWRDNTDDSAMIPGAEEYFEGYMQRTFHGWEDTKARVTDIWTGVMGYSADLMPWVGAVPGRQGVFVSAGFTGHGMPRILGCAEALAGLVSGKAKGMQETGVPKPYWVTEHRLSETRDISREYMAGGRPKESKL</sequence>
<accession>A0A0D2DQ08</accession>
<dbReference type="GeneID" id="27355423"/>
<evidence type="ECO:0000313" key="2">
    <source>
        <dbReference type="EMBL" id="KIW44913.1"/>
    </source>
</evidence>
<protein>
    <recommendedName>
        <fullName evidence="1">FAD dependent oxidoreductase domain-containing protein</fullName>
    </recommendedName>
</protein>
<proteinExistence type="predicted"/>
<dbReference type="PANTHER" id="PTHR13847:SF279">
    <property type="entry name" value="FAD DEPENDENT OXIDOREDUCTASE DOMAIN-CONTAINING PROTEIN-RELATED"/>
    <property type="match status" value="1"/>
</dbReference>
<dbReference type="AlphaFoldDB" id="A0A0D2DQ08"/>
<gene>
    <name evidence="2" type="ORF">PV06_03349</name>
</gene>
<dbReference type="HOGENOM" id="CLU_022730_0_1_1"/>
<dbReference type="EMBL" id="KN847334">
    <property type="protein sequence ID" value="KIW44913.1"/>
    <property type="molecule type" value="Genomic_DNA"/>
</dbReference>
<dbReference type="OrthoDB" id="429143at2759"/>
<evidence type="ECO:0000313" key="3">
    <source>
        <dbReference type="Proteomes" id="UP000053342"/>
    </source>
</evidence>
<dbReference type="InterPro" id="IPR006076">
    <property type="entry name" value="FAD-dep_OxRdtase"/>
</dbReference>
<dbReference type="GO" id="GO:0005737">
    <property type="term" value="C:cytoplasm"/>
    <property type="evidence" value="ECO:0007669"/>
    <property type="project" value="TreeGrafter"/>
</dbReference>